<comment type="pathway">
    <text evidence="1">Cell wall biogenesis; peptidoglycan biosynthesis.</text>
</comment>
<dbReference type="PANTHER" id="PTHR32282">
    <property type="entry name" value="BINDING PROTEIN TRANSPEPTIDASE, PUTATIVE-RELATED"/>
    <property type="match status" value="1"/>
</dbReference>
<keyword evidence="4" id="KW-0121">Carboxypeptidase</keyword>
<dbReference type="AlphaFoldDB" id="W8WXP2"/>
<evidence type="ECO:0000256" key="6">
    <source>
        <dbReference type="ARBA" id="ARBA00022676"/>
    </source>
</evidence>
<evidence type="ECO:0000256" key="9">
    <source>
        <dbReference type="ARBA" id="ARBA00023268"/>
    </source>
</evidence>
<evidence type="ECO:0000256" key="12">
    <source>
        <dbReference type="SAM" id="MobiDB-lite"/>
    </source>
</evidence>
<dbReference type="GO" id="GO:0008955">
    <property type="term" value="F:peptidoglycan glycosyltransferase activity"/>
    <property type="evidence" value="ECO:0007669"/>
    <property type="project" value="UniProtKB-EC"/>
</dbReference>
<dbReference type="Pfam" id="PF00905">
    <property type="entry name" value="Transpeptidase"/>
    <property type="match status" value="1"/>
</dbReference>
<evidence type="ECO:0000256" key="7">
    <source>
        <dbReference type="ARBA" id="ARBA00022679"/>
    </source>
</evidence>
<evidence type="ECO:0000256" key="3">
    <source>
        <dbReference type="ARBA" id="ARBA00007739"/>
    </source>
</evidence>
<dbReference type="InterPro" id="IPR050396">
    <property type="entry name" value="Glycosyltr_51/Transpeptidase"/>
</dbReference>
<proteinExistence type="inferred from homology"/>
<feature type="compositionally biased region" description="Low complexity" evidence="12">
    <location>
        <begin position="796"/>
        <end position="805"/>
    </location>
</feature>
<keyword evidence="6 16" id="KW-0328">Glycosyltransferase</keyword>
<evidence type="ECO:0000256" key="8">
    <source>
        <dbReference type="ARBA" id="ARBA00022801"/>
    </source>
</evidence>
<dbReference type="EMBL" id="HG916765">
    <property type="protein sequence ID" value="CDM24344.1"/>
    <property type="molecule type" value="Genomic_DNA"/>
</dbReference>
<dbReference type="Pfam" id="PF00912">
    <property type="entry name" value="Transgly"/>
    <property type="match status" value="1"/>
</dbReference>
<evidence type="ECO:0000256" key="11">
    <source>
        <dbReference type="ARBA" id="ARBA00049902"/>
    </source>
</evidence>
<keyword evidence="8" id="KW-0378">Hydrolase</keyword>
<evidence type="ECO:0000256" key="1">
    <source>
        <dbReference type="ARBA" id="ARBA00004752"/>
    </source>
</evidence>
<dbReference type="InterPro" id="IPR023346">
    <property type="entry name" value="Lysozyme-like_dom_sf"/>
</dbReference>
<dbReference type="InterPro" id="IPR012338">
    <property type="entry name" value="Beta-lactam/transpept-like"/>
</dbReference>
<dbReference type="SUPFAM" id="SSF56601">
    <property type="entry name" value="beta-lactamase/transpeptidase-like"/>
    <property type="match status" value="1"/>
</dbReference>
<dbReference type="GO" id="GO:0006508">
    <property type="term" value="P:proteolysis"/>
    <property type="evidence" value="ECO:0007669"/>
    <property type="project" value="UniProtKB-KW"/>
</dbReference>
<dbReference type="SUPFAM" id="SSF53955">
    <property type="entry name" value="Lysozyme-like"/>
    <property type="match status" value="1"/>
</dbReference>
<sequence>MDAVGRRLRAAAGGLGLGLSLAVALAVVPAALARVPAQVQSPVPPPVEGQRPMEGRSSPRDLVQPQHQPPDAFPPDYAAVRAAWRPSDARLLAADGRELQRLRTDFSSRRGDWLPLAEVSAALQRAVVASEDRRFYAHGGVDWLASASAAWSSAWGTGARRGASTLSMQLAALLDPDLRRGPGGRGILQKLDQMQAAWALESRWTKSEILEAYLNLAAWRGELVGVDALSRVLFQKHASGLTFREAALAAVLLRGPNAPVPTLVQRGCALLRELGRPGECRGLRDFTQAALARARETRFDTPALAPHWARLLWEAGRADARGEIRSMLDSGLQAAAVRSVRRRLGELRGTGVTDAAVVVLDNRSGAVLAYVGSSGALSEAADVDHARAIRQAGSTLKPFLYALALDERRLTAASLLDDSPVGLDGGGGLYVPDNYDHRFGGWVSARTALASSLNVPAVRTLMLVGPDALAGRLTALGLPLARDGDYYGYSLALGSADVTLLSLANAYRALARGGDYAPVNLRARPGAEVQAGSRLYSSEAAWIVGDMLADRPARARTFGLDSPLTTRFWTAVKTGTSRDMRDNWCVGWSADYTVGVWVGNSAGASMRNVSGVSGAGPIWHDVFDWLYRDHVPPAPPRPPGVVEQAVSFGEGLEPARTEYFLGDTAQARFAPPDARADPGRPRIAEPVDGTILALDPDIPWDRQRLRLRAVDAVSRPVDDARWFLDGEPYGGADRAPDWAPRPGAHVFELRDAAGGVLDRSRVVVRGARFAAGVPASIPTGLPDGVPDGTPAGTPDGVPARIPAGVPAGGRAGGRDPGNHSVPQGKH</sequence>
<dbReference type="Gene3D" id="1.10.3810.10">
    <property type="entry name" value="Biosynthetic peptidoglycan transglycosylase-like"/>
    <property type="match status" value="1"/>
</dbReference>
<dbReference type="GO" id="GO:0004180">
    <property type="term" value="F:carboxypeptidase activity"/>
    <property type="evidence" value="ECO:0007669"/>
    <property type="project" value="UniProtKB-KW"/>
</dbReference>
<dbReference type="PATRIC" id="fig|1437824.5.peg.1861"/>
<evidence type="ECO:0000256" key="4">
    <source>
        <dbReference type="ARBA" id="ARBA00022645"/>
    </source>
</evidence>
<dbReference type="KEGG" id="cdn:BN940_09421"/>
<keyword evidence="17" id="KW-1185">Reference proteome</keyword>
<dbReference type="HOGENOM" id="CLU_006354_7_1_4"/>
<evidence type="ECO:0000313" key="17">
    <source>
        <dbReference type="Proteomes" id="UP000019805"/>
    </source>
</evidence>
<accession>W8WXP2</accession>
<organism evidence="16 17">
    <name type="scientific">Castellaniella defragrans (strain DSM 12143 / CCUG 39792 / 65Phen)</name>
    <name type="common">Alcaligenes defragrans</name>
    <dbReference type="NCBI Taxonomy" id="1437824"/>
    <lineage>
        <taxon>Bacteria</taxon>
        <taxon>Pseudomonadati</taxon>
        <taxon>Pseudomonadota</taxon>
        <taxon>Betaproteobacteria</taxon>
        <taxon>Burkholderiales</taxon>
        <taxon>Alcaligenaceae</taxon>
        <taxon>Castellaniella</taxon>
    </lineage>
</organism>
<comment type="catalytic activity">
    <reaction evidence="11">
        <text>[GlcNAc-(1-&gt;4)-Mur2Ac(oyl-L-Ala-gamma-D-Glu-L-Lys-D-Ala-D-Ala)](n)-di-trans,octa-cis-undecaprenyl diphosphate + beta-D-GlcNAc-(1-&gt;4)-Mur2Ac(oyl-L-Ala-gamma-D-Glu-L-Lys-D-Ala-D-Ala)-di-trans,octa-cis-undecaprenyl diphosphate = [GlcNAc-(1-&gt;4)-Mur2Ac(oyl-L-Ala-gamma-D-Glu-L-Lys-D-Ala-D-Ala)](n+1)-di-trans,octa-cis-undecaprenyl diphosphate + di-trans,octa-cis-undecaprenyl diphosphate + H(+)</text>
        <dbReference type="Rhea" id="RHEA:23708"/>
        <dbReference type="Rhea" id="RHEA-COMP:9602"/>
        <dbReference type="Rhea" id="RHEA-COMP:9603"/>
        <dbReference type="ChEBI" id="CHEBI:15378"/>
        <dbReference type="ChEBI" id="CHEBI:58405"/>
        <dbReference type="ChEBI" id="CHEBI:60033"/>
        <dbReference type="ChEBI" id="CHEBI:78435"/>
        <dbReference type="EC" id="2.4.99.28"/>
    </reaction>
</comment>
<name>W8WXP2_CASD6</name>
<dbReference type="PANTHER" id="PTHR32282:SF15">
    <property type="entry name" value="PENICILLIN-BINDING PROTEIN 1C"/>
    <property type="match status" value="1"/>
</dbReference>
<dbReference type="EC" id="2.4.99.28" evidence="10"/>
<feature type="domain" description="Penicillin-binding protein transpeptidase" evidence="13">
    <location>
        <begin position="356"/>
        <end position="590"/>
    </location>
</feature>
<comment type="similarity">
    <text evidence="3">In the N-terminal section; belongs to the glycosyltransferase 51 family.</text>
</comment>
<dbReference type="eggNOG" id="COG4953">
    <property type="taxonomic scope" value="Bacteria"/>
</dbReference>
<feature type="region of interest" description="Disordered" evidence="12">
    <location>
        <begin position="40"/>
        <end position="75"/>
    </location>
</feature>
<dbReference type="GO" id="GO:0008658">
    <property type="term" value="F:penicillin binding"/>
    <property type="evidence" value="ECO:0007669"/>
    <property type="project" value="InterPro"/>
</dbReference>
<reference evidence="16 17" key="1">
    <citation type="journal article" date="2014" name="BMC Microbiol.">
        <title>The oxygen-independent metabolism of cyclic monoterpenes in Castellaniella defragrans 65Phen.</title>
        <authorList>
            <person name="Petasch J."/>
            <person name="Disch E.M."/>
            <person name="Markert S."/>
            <person name="Becher D."/>
            <person name="Schweder T."/>
            <person name="Huttel B."/>
            <person name="Reinhardt R."/>
            <person name="Harder J."/>
        </authorList>
    </citation>
    <scope>NUCLEOTIDE SEQUENCE [LARGE SCALE GENOMIC DNA]</scope>
    <source>
        <strain evidence="16">65Phen</strain>
    </source>
</reference>
<feature type="domain" description="Penicillin-binding C-terminal" evidence="15">
    <location>
        <begin position="675"/>
        <end position="758"/>
    </location>
</feature>
<keyword evidence="5" id="KW-0645">Protease</keyword>
<dbReference type="InterPro" id="IPR001264">
    <property type="entry name" value="Glyco_trans_51"/>
</dbReference>
<dbReference type="Pfam" id="PF06832">
    <property type="entry name" value="BiPBP_C"/>
    <property type="match status" value="1"/>
</dbReference>
<dbReference type="GO" id="GO:0009252">
    <property type="term" value="P:peptidoglycan biosynthetic process"/>
    <property type="evidence" value="ECO:0007669"/>
    <property type="project" value="UniProtKB-UniPathway"/>
</dbReference>
<comment type="similarity">
    <text evidence="2">In the C-terminal section; belongs to the transpeptidase family.</text>
</comment>
<evidence type="ECO:0000256" key="5">
    <source>
        <dbReference type="ARBA" id="ARBA00022670"/>
    </source>
</evidence>
<keyword evidence="7 16" id="KW-0808">Transferase</keyword>
<evidence type="ECO:0000313" key="16">
    <source>
        <dbReference type="EMBL" id="CDM24344.1"/>
    </source>
</evidence>
<evidence type="ECO:0000259" key="13">
    <source>
        <dbReference type="Pfam" id="PF00905"/>
    </source>
</evidence>
<evidence type="ECO:0000259" key="14">
    <source>
        <dbReference type="Pfam" id="PF00912"/>
    </source>
</evidence>
<gene>
    <name evidence="16" type="ORF">BN940_09421</name>
</gene>
<keyword evidence="9" id="KW-0511">Multifunctional enzyme</keyword>
<feature type="region of interest" description="Disordered" evidence="12">
    <location>
        <begin position="774"/>
        <end position="826"/>
    </location>
</feature>
<protein>
    <recommendedName>
        <fullName evidence="10">peptidoglycan glycosyltransferase</fullName>
        <ecNumber evidence="10">2.4.99.28</ecNumber>
    </recommendedName>
</protein>
<dbReference type="InterPro" id="IPR009647">
    <property type="entry name" value="PBP_C"/>
</dbReference>
<feature type="domain" description="Glycosyl transferase family 51" evidence="14">
    <location>
        <begin position="100"/>
        <end position="259"/>
    </location>
</feature>
<dbReference type="InterPro" id="IPR036950">
    <property type="entry name" value="PBP_transglycosylase"/>
</dbReference>
<dbReference type="Proteomes" id="UP000019805">
    <property type="component" value="Chromosome"/>
</dbReference>
<dbReference type="RefSeq" id="WP_242404160.1">
    <property type="nucleotide sequence ID" value="NZ_HG916765.1"/>
</dbReference>
<evidence type="ECO:0000256" key="2">
    <source>
        <dbReference type="ARBA" id="ARBA00007090"/>
    </source>
</evidence>
<dbReference type="GO" id="GO:0030288">
    <property type="term" value="C:outer membrane-bounded periplasmic space"/>
    <property type="evidence" value="ECO:0007669"/>
    <property type="project" value="TreeGrafter"/>
</dbReference>
<evidence type="ECO:0000256" key="10">
    <source>
        <dbReference type="ARBA" id="ARBA00044770"/>
    </source>
</evidence>
<dbReference type="UniPathway" id="UPA00219"/>
<dbReference type="STRING" id="1437824.BN940_09421"/>
<dbReference type="InterPro" id="IPR001460">
    <property type="entry name" value="PCN-bd_Tpept"/>
</dbReference>
<dbReference type="Gene3D" id="3.40.710.10">
    <property type="entry name" value="DD-peptidase/beta-lactamase superfamily"/>
    <property type="match status" value="1"/>
</dbReference>
<dbReference type="NCBIfam" id="TIGR02073">
    <property type="entry name" value="PBP_1c"/>
    <property type="match status" value="1"/>
</dbReference>
<evidence type="ECO:0000259" key="15">
    <source>
        <dbReference type="Pfam" id="PF06832"/>
    </source>
</evidence>
<dbReference type="InterPro" id="IPR011815">
    <property type="entry name" value="PBP_1c"/>
</dbReference>